<dbReference type="RefSeq" id="WP_091399835.1">
    <property type="nucleotide sequence ID" value="NZ_FNQY01000018.1"/>
</dbReference>
<dbReference type="Proteomes" id="UP000199041">
    <property type="component" value="Unassembled WGS sequence"/>
</dbReference>
<dbReference type="AlphaFoldDB" id="A0A1H4B6E9"/>
<evidence type="ECO:0000313" key="1">
    <source>
        <dbReference type="EMBL" id="SEA43656.1"/>
    </source>
</evidence>
<keyword evidence="2" id="KW-1185">Reference proteome</keyword>
<gene>
    <name evidence="1" type="ORF">SAMN05192529_11876</name>
</gene>
<protein>
    <submittedName>
        <fullName evidence="1">Uncharacterized protein</fullName>
    </submittedName>
</protein>
<reference evidence="1 2" key="1">
    <citation type="submission" date="2016-10" db="EMBL/GenBank/DDBJ databases">
        <authorList>
            <person name="de Groot N.N."/>
        </authorList>
    </citation>
    <scope>NUCLEOTIDE SEQUENCE [LARGE SCALE GENOMIC DNA]</scope>
    <source>
        <strain evidence="1 2">Vu-144</strain>
    </source>
</reference>
<evidence type="ECO:0000313" key="2">
    <source>
        <dbReference type="Proteomes" id="UP000199041"/>
    </source>
</evidence>
<dbReference type="STRING" id="551991.SAMN05192529_11876"/>
<name>A0A1H4B6E9_9BACT</name>
<proteinExistence type="predicted"/>
<sequence length="85" mass="9147">MGTRSPKYFSIKLECYHAKGATGLLLDTDVLPADFKLMGNEFDLATNPFNGASFAERGQAILISLGIGLAIIPKIMMNGASKIRN</sequence>
<dbReference type="EMBL" id="FNQY01000018">
    <property type="protein sequence ID" value="SEA43656.1"/>
    <property type="molecule type" value="Genomic_DNA"/>
</dbReference>
<organism evidence="1 2">
    <name type="scientific">Arachidicoccus rhizosphaerae</name>
    <dbReference type="NCBI Taxonomy" id="551991"/>
    <lineage>
        <taxon>Bacteria</taxon>
        <taxon>Pseudomonadati</taxon>
        <taxon>Bacteroidota</taxon>
        <taxon>Chitinophagia</taxon>
        <taxon>Chitinophagales</taxon>
        <taxon>Chitinophagaceae</taxon>
        <taxon>Arachidicoccus</taxon>
    </lineage>
</organism>
<accession>A0A1H4B6E9</accession>